<name>A0ABU3FPB4_9ENTE</name>
<dbReference type="InterPro" id="IPR013783">
    <property type="entry name" value="Ig-like_fold"/>
</dbReference>
<dbReference type="RefSeq" id="WP_311818829.1">
    <property type="nucleotide sequence ID" value="NZ_JARQBN010000006.1"/>
</dbReference>
<dbReference type="SUPFAM" id="SSF49478">
    <property type="entry name" value="Cna protein B-type domain"/>
    <property type="match status" value="5"/>
</dbReference>
<feature type="region of interest" description="Disordered" evidence="4">
    <location>
        <begin position="125"/>
        <end position="190"/>
    </location>
</feature>
<dbReference type="PANTHER" id="PTHR36108">
    <property type="entry name" value="COLOSSIN-B-RELATED"/>
    <property type="match status" value="1"/>
</dbReference>
<feature type="compositionally biased region" description="Low complexity" evidence="4">
    <location>
        <begin position="1118"/>
        <end position="1135"/>
    </location>
</feature>
<keyword evidence="5" id="KW-1133">Transmembrane helix</keyword>
<evidence type="ECO:0000256" key="4">
    <source>
        <dbReference type="SAM" id="MobiDB-lite"/>
    </source>
</evidence>
<feature type="domain" description="SpaA-like prealbumin fold" evidence="6">
    <location>
        <begin position="544"/>
        <end position="633"/>
    </location>
</feature>
<feature type="compositionally biased region" description="Polar residues" evidence="4">
    <location>
        <begin position="125"/>
        <end position="154"/>
    </location>
</feature>
<dbReference type="Gene3D" id="2.60.40.10">
    <property type="entry name" value="Immunoglobulins"/>
    <property type="match status" value="6"/>
</dbReference>
<accession>A0ABU3FPB4</accession>
<dbReference type="EMBL" id="JARQBN010000006">
    <property type="protein sequence ID" value="MDT2827807.1"/>
    <property type="molecule type" value="Genomic_DNA"/>
</dbReference>
<evidence type="ECO:0000256" key="2">
    <source>
        <dbReference type="ARBA" id="ARBA00022525"/>
    </source>
</evidence>
<evidence type="ECO:0000259" key="6">
    <source>
        <dbReference type="Pfam" id="PF17802"/>
    </source>
</evidence>
<dbReference type="Proteomes" id="UP001265301">
    <property type="component" value="Unassembled WGS sequence"/>
</dbReference>
<dbReference type="NCBIfam" id="TIGR01167">
    <property type="entry name" value="LPXTG_anchor"/>
    <property type="match status" value="1"/>
</dbReference>
<feature type="domain" description="Choice-of-anchor A" evidence="7">
    <location>
        <begin position="493"/>
        <end position="529"/>
    </location>
</feature>
<dbReference type="InterPro" id="IPR041033">
    <property type="entry name" value="SpaA_PFL_dom_1"/>
</dbReference>
<feature type="domain" description="Choice-of-anchor A" evidence="7">
    <location>
        <begin position="204"/>
        <end position="453"/>
    </location>
</feature>
<organism evidence="8 9">
    <name type="scientific">Enterococcus viikkiensis</name>
    <dbReference type="NCBI Taxonomy" id="930854"/>
    <lineage>
        <taxon>Bacteria</taxon>
        <taxon>Bacillati</taxon>
        <taxon>Bacillota</taxon>
        <taxon>Bacilli</taxon>
        <taxon>Lactobacillales</taxon>
        <taxon>Enterococcaceae</taxon>
        <taxon>Enterococcus</taxon>
    </lineage>
</organism>
<keyword evidence="5" id="KW-0812">Transmembrane</keyword>
<feature type="domain" description="SpaA-like prealbumin fold" evidence="6">
    <location>
        <begin position="927"/>
        <end position="1008"/>
    </location>
</feature>
<protein>
    <submittedName>
        <fullName evidence="8">SpaA isopeptide-forming pilin-related protein</fullName>
    </submittedName>
</protein>
<feature type="transmembrane region" description="Helical" evidence="5">
    <location>
        <begin position="1168"/>
        <end position="1185"/>
    </location>
</feature>
<gene>
    <name evidence="8" type="ORF">P7H59_04965</name>
</gene>
<evidence type="ECO:0000256" key="1">
    <source>
        <dbReference type="ARBA" id="ARBA00007257"/>
    </source>
</evidence>
<evidence type="ECO:0000256" key="3">
    <source>
        <dbReference type="ARBA" id="ARBA00022729"/>
    </source>
</evidence>
<feature type="compositionally biased region" description="Low complexity" evidence="4">
    <location>
        <begin position="155"/>
        <end position="173"/>
    </location>
</feature>
<keyword evidence="3" id="KW-0732">Signal</keyword>
<comment type="caution">
    <text evidence="8">The sequence shown here is derived from an EMBL/GenBank/DDBJ whole genome shotgun (WGS) entry which is preliminary data.</text>
</comment>
<evidence type="ECO:0000256" key="5">
    <source>
        <dbReference type="SAM" id="Phobius"/>
    </source>
</evidence>
<dbReference type="InterPro" id="IPR026588">
    <property type="entry name" value="Choice_anch_A"/>
</dbReference>
<evidence type="ECO:0000313" key="9">
    <source>
        <dbReference type="Proteomes" id="UP001265301"/>
    </source>
</evidence>
<evidence type="ECO:0000259" key="7">
    <source>
        <dbReference type="Pfam" id="PF20597"/>
    </source>
</evidence>
<keyword evidence="9" id="KW-1185">Reference proteome</keyword>
<feature type="domain" description="SpaA-like prealbumin fold" evidence="6">
    <location>
        <begin position="1023"/>
        <end position="1104"/>
    </location>
</feature>
<proteinExistence type="inferred from homology"/>
<feature type="domain" description="SpaA-like prealbumin fold" evidence="6">
    <location>
        <begin position="640"/>
        <end position="727"/>
    </location>
</feature>
<comment type="similarity">
    <text evidence="1">Belongs to the serine-aspartate repeat-containing protein (SDr) family.</text>
</comment>
<feature type="domain" description="SpaA-like prealbumin fold" evidence="6">
    <location>
        <begin position="733"/>
        <end position="816"/>
    </location>
</feature>
<reference evidence="8 9" key="1">
    <citation type="submission" date="2023-03" db="EMBL/GenBank/DDBJ databases">
        <authorList>
            <person name="Shen W."/>
            <person name="Cai J."/>
        </authorList>
    </citation>
    <scope>NUCLEOTIDE SEQUENCE [LARGE SCALE GENOMIC DNA]</scope>
    <source>
        <strain evidence="8 9">B101</strain>
    </source>
</reference>
<keyword evidence="2" id="KW-0964">Secreted</keyword>
<keyword evidence="5" id="KW-0472">Membrane</keyword>
<dbReference type="Pfam" id="PF17802">
    <property type="entry name" value="SpaA"/>
    <property type="match status" value="6"/>
</dbReference>
<feature type="compositionally biased region" description="Basic and acidic residues" evidence="4">
    <location>
        <begin position="1140"/>
        <end position="1158"/>
    </location>
</feature>
<dbReference type="Pfam" id="PF20597">
    <property type="entry name" value="pAdhesive_15"/>
    <property type="match status" value="2"/>
</dbReference>
<evidence type="ECO:0000313" key="8">
    <source>
        <dbReference type="EMBL" id="MDT2827807.1"/>
    </source>
</evidence>
<sequence>MADKQRKTNWLYIMILLVIPFLPLFFSSNSVYAETIKPVVTFDQEPKNVGEKGLVTLTGENLDTSQLSVMPATGFSIKESERTANRIVYQYHADKVGTYRLSLKSQKSDAQEQLSLASLTIEANQANTETTSTGKMTEPSTAVQSTQNSTIANASTSSKGETSKSTKTSSNSSEAMQPAIQAPKQVGTKGTTIHTLSDSERNKLGQLWDYNAYLTGEHSANMADTEGAIAVKGNSVFPNDLQTFTYGASFREQNTTIGDPIRPDQYVNVLLGGEIINHATNDWVKPVVENRTTNGYSQGWLVAHAPMEKWIYKNLGEWFSALAYETDDATIQTAFAKLQTQQEQLTNQLSLLTAGVEAPVYQGDGFELAPSKQDPKVLILTFKKDSTPLTIKTLSIPNDFLKGTHYKQILVTSSAEKIVMNGTSIAGTTQQDAGTYSDLASKLTFYFPKATSIVNYLEDDRSYPDTSKAGVDVAGEDNYGKSDGKNYYHSFTIGSIIAPQATVVYHSGSINGYVFAKNLHQRDGMEIHNFYNPWLPDIHVEGKGQVQIHKSDQATQQVLADAEFGIRKKGTTDFLDVKATDKNGTLTFADLAYGDYEIVETKAPEGYQLNEEVYPVEVSEQSQTVTVQMENTKQEVLKTHLQLHKTDQATHADLAGAVYGLRGLREKNFRTATTDKSGMIDFIDLTPGFYELVELISPNGYQVDSKPQIIQVGLSDKAQKMEVTDQKMVEKKGSIQLRKIDQATGKPLKNVVFGVRTLDEKIFITKKTDENGVVKFDNLKAGTFYTVAEITAPTGYTKTAQNLVVKINNPAQEVNIGEWTNQKETESAVKGAVKIIKSDNTNGNLLKGAQFGIRALGQREFQKKTTDNKGEVLFTDLVAGVYEIRELAAPSGYTNTSLTQKVVIDPAKPEQTMTIKWTNEKSAAKLGSATIIKTDETGHPLAGATFAIRNDHERQFSKTTTSNAAGEAYFNNLPLGRYDIIETTAPDGYQLDGKIYHVQVTEEENGSAEIATIINHKKEAATGQVVLEKRDTQTHKILPGVEFALEDANGKLLQTYTTDKEGRIFVDKLAIGHYQFVETKALPGYVLDPKPKKFEVTKENLNKLQLLTVTNELEKTPSSTSESSEESTTSTTTTTYVGRSSDEQNVHTSVDKGQKKESYPQTNDRNQPQLIVLGLMILGSAVYLIKRRK</sequence>
<feature type="region of interest" description="Disordered" evidence="4">
    <location>
        <begin position="1112"/>
        <end position="1164"/>
    </location>
</feature>
<feature type="domain" description="SpaA-like prealbumin fold" evidence="6">
    <location>
        <begin position="831"/>
        <end position="920"/>
    </location>
</feature>
<dbReference type="PANTHER" id="PTHR36108:SF13">
    <property type="entry name" value="COLOSSIN-B-RELATED"/>
    <property type="match status" value="1"/>
</dbReference>